<evidence type="ECO:0000313" key="1">
    <source>
        <dbReference type="EMBL" id="GAL08510.1"/>
    </source>
</evidence>
<dbReference type="eggNOG" id="COG0061">
    <property type="taxonomic scope" value="Bacteria"/>
</dbReference>
<protein>
    <submittedName>
        <fullName evidence="1">NrtR-regulated hypothetical OrfY</fullName>
    </submittedName>
</protein>
<dbReference type="AlphaFoldDB" id="A0A090QZD7"/>
<evidence type="ECO:0000313" key="2">
    <source>
        <dbReference type="Proteomes" id="UP000029227"/>
    </source>
</evidence>
<sequence length="69" mass="7222">MREPFPSATSQCSQIFGEITPQSPLQLTSRMAESGVIFSDGIEQDAISFNAGTVATITLSDKTGSLVVG</sequence>
<reference evidence="1 2" key="1">
    <citation type="journal article" date="2014" name="Genome Announc.">
        <title>Draft Genome Sequences of Two Vibrionaceae Species, Vibrio ponticus C121 and Photobacterium aphoticum C119, Isolated as Coral Reef Microbiota.</title>
        <authorList>
            <person name="Al-saari N."/>
            <person name="Meirelles P.M."/>
            <person name="Mino S."/>
            <person name="Suda W."/>
            <person name="Oshima K."/>
            <person name="Hattori M."/>
            <person name="Ohkuma M."/>
            <person name="Thompson F.L."/>
            <person name="Gomez-Gil B."/>
            <person name="Sawabe T."/>
            <person name="Sawabe T."/>
        </authorList>
    </citation>
    <scope>NUCLEOTIDE SEQUENCE [LARGE SCALE GENOMIC DNA]</scope>
    <source>
        <strain evidence="1 2">JCM 19237</strain>
    </source>
</reference>
<dbReference type="Proteomes" id="UP000029227">
    <property type="component" value="Unassembled WGS sequence"/>
</dbReference>
<gene>
    <name evidence="1" type="ORF">JCM19237_763</name>
</gene>
<name>A0A090QZD7_9GAMM</name>
<proteinExistence type="predicted"/>
<dbReference type="STRING" id="754436.JCM19237_763"/>
<comment type="caution">
    <text evidence="1">The sequence shown here is derived from an EMBL/GenBank/DDBJ whole genome shotgun (WGS) entry which is preliminary data.</text>
</comment>
<organism evidence="1 2">
    <name type="scientific">Photobacterium aphoticum</name>
    <dbReference type="NCBI Taxonomy" id="754436"/>
    <lineage>
        <taxon>Bacteria</taxon>
        <taxon>Pseudomonadati</taxon>
        <taxon>Pseudomonadota</taxon>
        <taxon>Gammaproteobacteria</taxon>
        <taxon>Vibrionales</taxon>
        <taxon>Vibrionaceae</taxon>
        <taxon>Photobacterium</taxon>
    </lineage>
</organism>
<accession>A0A090QZD7</accession>
<dbReference type="EMBL" id="BBMN01000027">
    <property type="protein sequence ID" value="GAL08510.1"/>
    <property type="molecule type" value="Genomic_DNA"/>
</dbReference>